<proteinExistence type="predicted"/>
<dbReference type="EMBL" id="GG692431">
    <property type="protein sequence ID" value="EER38328.1"/>
    <property type="molecule type" value="Genomic_DNA"/>
</dbReference>
<accession>C6HM81</accession>
<dbReference type="HOGENOM" id="CLU_088680_0_0_1"/>
<evidence type="ECO:0000313" key="2">
    <source>
        <dbReference type="Proteomes" id="UP000002624"/>
    </source>
</evidence>
<evidence type="ECO:0000313" key="1">
    <source>
        <dbReference type="EMBL" id="EER38328.1"/>
    </source>
</evidence>
<reference evidence="2" key="1">
    <citation type="submission" date="2009-05" db="EMBL/GenBank/DDBJ databases">
        <title>The genome sequence of Ajellomyces capsulatus strain H143.</title>
        <authorList>
            <person name="Champion M."/>
            <person name="Cuomo C.A."/>
            <person name="Ma L.-J."/>
            <person name="Henn M.R."/>
            <person name="Sil A."/>
            <person name="Goldman B."/>
            <person name="Young S.K."/>
            <person name="Kodira C.D."/>
            <person name="Zeng Q."/>
            <person name="Koehrsen M."/>
            <person name="Alvarado L."/>
            <person name="Berlin A.M."/>
            <person name="Borenstein D."/>
            <person name="Chen Z."/>
            <person name="Engels R."/>
            <person name="Freedman E."/>
            <person name="Gellesch M."/>
            <person name="Goldberg J."/>
            <person name="Griggs A."/>
            <person name="Gujja S."/>
            <person name="Heiman D.I."/>
            <person name="Hepburn T.A."/>
            <person name="Howarth C."/>
            <person name="Jen D."/>
            <person name="Larson L."/>
            <person name="Lewis B."/>
            <person name="Mehta T."/>
            <person name="Park D."/>
            <person name="Pearson M."/>
            <person name="Roberts A."/>
            <person name="Saif S."/>
            <person name="Shea T.D."/>
            <person name="Shenoy N."/>
            <person name="Sisk P."/>
            <person name="Stolte C."/>
            <person name="Sykes S."/>
            <person name="Walk T."/>
            <person name="White J."/>
            <person name="Yandava C."/>
            <person name="Klein B."/>
            <person name="McEwen J.G."/>
            <person name="Puccia R."/>
            <person name="Goldman G.H."/>
            <person name="Felipe M.S."/>
            <person name="Nino-Vega G."/>
            <person name="San-Blas G."/>
            <person name="Taylor J.W."/>
            <person name="Mendoza L."/>
            <person name="Galagan J.E."/>
            <person name="Nusbaum C."/>
            <person name="Birren B.W."/>
        </authorList>
    </citation>
    <scope>NUCLEOTIDE SEQUENCE [LARGE SCALE GENOMIC DNA]</scope>
    <source>
        <strain evidence="2">H143</strain>
    </source>
</reference>
<dbReference type="VEuPathDB" id="FungiDB:HCDG_07197"/>
<sequence>MNESNITYNGLPRIHPDMKISPDHIKNLVAMIARYGLGKKLGIHLLHKHEPIPDGQVKLEKKLETTSGKWVRPISIDSLNLNNIHGVAFKVVPGENRLVPYEFGESISPVYKSDVADNGCVKDFISYITKHDLVDAISLQFLDGQPKECTAEVELEQYGTIVLPKSMVNGIEFTPTGWPDSTQPVEPEGSAPGEHWAKVKVGTKETHRVFVDQAEDEKELMDKLTLQGVIIKV</sequence>
<dbReference type="OMA" id="GTKETHR"/>
<protein>
    <submittedName>
        <fullName evidence="1">Uncharacterized protein</fullName>
    </submittedName>
</protein>
<organism evidence="1 2">
    <name type="scientific">Ajellomyces capsulatus (strain H143)</name>
    <name type="common">Darling's disease fungus</name>
    <name type="synonym">Histoplasma capsulatum</name>
    <dbReference type="NCBI Taxonomy" id="544712"/>
    <lineage>
        <taxon>Eukaryota</taxon>
        <taxon>Fungi</taxon>
        <taxon>Dikarya</taxon>
        <taxon>Ascomycota</taxon>
        <taxon>Pezizomycotina</taxon>
        <taxon>Eurotiomycetes</taxon>
        <taxon>Eurotiomycetidae</taxon>
        <taxon>Onygenales</taxon>
        <taxon>Ajellomycetaceae</taxon>
        <taxon>Histoplasma</taxon>
    </lineage>
</organism>
<dbReference type="AlphaFoldDB" id="C6HM81"/>
<dbReference type="Proteomes" id="UP000002624">
    <property type="component" value="Unassembled WGS sequence"/>
</dbReference>
<name>C6HM81_AJECH</name>
<gene>
    <name evidence="1" type="ORF">HCDG_07197</name>
</gene>